<protein>
    <submittedName>
        <fullName evidence="1">Putative ATP-grasp superfamily ATP-dependent carboligase</fullName>
    </submittedName>
</protein>
<evidence type="ECO:0000313" key="2">
    <source>
        <dbReference type="Proteomes" id="UP000248806"/>
    </source>
</evidence>
<dbReference type="OrthoDB" id="150941at2"/>
<dbReference type="PANTHER" id="PTHR35610">
    <property type="entry name" value="3-ISOPROPYLMALATE DEHYDRATASE-RELATED"/>
    <property type="match status" value="1"/>
</dbReference>
<dbReference type="GO" id="GO:0016874">
    <property type="term" value="F:ligase activity"/>
    <property type="evidence" value="ECO:0007669"/>
    <property type="project" value="UniProtKB-KW"/>
</dbReference>
<dbReference type="EMBL" id="QKUF01000005">
    <property type="protein sequence ID" value="PZW32115.1"/>
    <property type="molecule type" value="Genomic_DNA"/>
</dbReference>
<gene>
    <name evidence="1" type="ORF">EI42_02142</name>
</gene>
<accession>A0A326U947</accession>
<comment type="caution">
    <text evidence="1">The sequence shown here is derived from an EMBL/GenBank/DDBJ whole genome shotgun (WGS) entry which is preliminary data.</text>
</comment>
<sequence>MSSIRYFEEPTLRNPIAIVAFSGWNDAAESATTVMNHLINLWAPTKIAEIENEDFFVYTETRPTLKYVERGRREVIWPTHRFLVHRDPERDRDIILFLGPEPQLKWKTFSKAFLEVCHHFHVSEIVFLGALLADIPHSINVPVTGSSEDAAIQQRLRSFDLPASDYEGPTGIVGVLHEACQQENIDAVSFWAAAPNYLDTAPNIKVAAALLTYLNRYLELDLNLSVVYAEAERFEQQVTEMVESDPEASEYVRQLEEQMDEDEDEDTISISFKPDFLEESSPLPQADLIIREIEELLRKEREKKPQKHYDDDEKDCE</sequence>
<dbReference type="Gene3D" id="3.40.50.10900">
    <property type="entry name" value="PAC-like subunit"/>
    <property type="match status" value="1"/>
</dbReference>
<dbReference type="Pfam" id="PF09754">
    <property type="entry name" value="PAC2"/>
    <property type="match status" value="1"/>
</dbReference>
<dbReference type="InterPro" id="IPR038389">
    <property type="entry name" value="PSMG2_sf"/>
</dbReference>
<proteinExistence type="predicted"/>
<reference evidence="1 2" key="1">
    <citation type="submission" date="2018-06" db="EMBL/GenBank/DDBJ databases">
        <title>Genomic Encyclopedia of Archaeal and Bacterial Type Strains, Phase II (KMG-II): from individual species to whole genera.</title>
        <authorList>
            <person name="Goeker M."/>
        </authorList>
    </citation>
    <scope>NUCLEOTIDE SEQUENCE [LARGE SCALE GENOMIC DNA]</scope>
    <source>
        <strain evidence="1 2">ATCC BAA-1881</strain>
    </source>
</reference>
<evidence type="ECO:0000313" key="1">
    <source>
        <dbReference type="EMBL" id="PZW32115.1"/>
    </source>
</evidence>
<dbReference type="PANTHER" id="PTHR35610:SF7">
    <property type="entry name" value="3-ISOPROPYLMALATE DEHYDRATASE"/>
    <property type="match status" value="1"/>
</dbReference>
<dbReference type="RefSeq" id="WP_111321646.1">
    <property type="nucleotide sequence ID" value="NZ_BIFX01000001.1"/>
</dbReference>
<keyword evidence="2" id="KW-1185">Reference proteome</keyword>
<dbReference type="PIRSF" id="PIRSF028754">
    <property type="entry name" value="UCP028754"/>
    <property type="match status" value="1"/>
</dbReference>
<dbReference type="InterPro" id="IPR008492">
    <property type="entry name" value="Rv2714-like"/>
</dbReference>
<dbReference type="Proteomes" id="UP000248806">
    <property type="component" value="Unassembled WGS sequence"/>
</dbReference>
<dbReference type="InterPro" id="IPR019151">
    <property type="entry name" value="Proteasome_assmbl_chaperone_2"/>
</dbReference>
<dbReference type="SUPFAM" id="SSF159659">
    <property type="entry name" value="Cgl1923-like"/>
    <property type="match status" value="1"/>
</dbReference>
<dbReference type="AlphaFoldDB" id="A0A326U947"/>
<keyword evidence="1" id="KW-0436">Ligase</keyword>
<organism evidence="1 2">
    <name type="scientific">Thermosporothrix hazakensis</name>
    <dbReference type="NCBI Taxonomy" id="644383"/>
    <lineage>
        <taxon>Bacteria</taxon>
        <taxon>Bacillati</taxon>
        <taxon>Chloroflexota</taxon>
        <taxon>Ktedonobacteria</taxon>
        <taxon>Ktedonobacterales</taxon>
        <taxon>Thermosporotrichaceae</taxon>
        <taxon>Thermosporothrix</taxon>
    </lineage>
</organism>
<name>A0A326U947_THEHA</name>